<dbReference type="Proteomes" id="UP000886501">
    <property type="component" value="Unassembled WGS sequence"/>
</dbReference>
<name>A0ACB6ZD93_THEGA</name>
<accession>A0ACB6ZD93</accession>
<gene>
    <name evidence="1" type="ORF">BDM02DRAFT_3117486</name>
</gene>
<proteinExistence type="predicted"/>
<organism evidence="1 2">
    <name type="scientific">Thelephora ganbajun</name>
    <name type="common">Ganba fungus</name>
    <dbReference type="NCBI Taxonomy" id="370292"/>
    <lineage>
        <taxon>Eukaryota</taxon>
        <taxon>Fungi</taxon>
        <taxon>Dikarya</taxon>
        <taxon>Basidiomycota</taxon>
        <taxon>Agaricomycotina</taxon>
        <taxon>Agaricomycetes</taxon>
        <taxon>Thelephorales</taxon>
        <taxon>Thelephoraceae</taxon>
        <taxon>Thelephora</taxon>
    </lineage>
</organism>
<reference evidence="1" key="1">
    <citation type="submission" date="2019-10" db="EMBL/GenBank/DDBJ databases">
        <authorList>
            <consortium name="DOE Joint Genome Institute"/>
            <person name="Kuo A."/>
            <person name="Miyauchi S."/>
            <person name="Kiss E."/>
            <person name="Drula E."/>
            <person name="Kohler A."/>
            <person name="Sanchez-Garcia M."/>
            <person name="Andreopoulos B."/>
            <person name="Barry K.W."/>
            <person name="Bonito G."/>
            <person name="Buee M."/>
            <person name="Carver A."/>
            <person name="Chen C."/>
            <person name="Cichocki N."/>
            <person name="Clum A."/>
            <person name="Culley D."/>
            <person name="Crous P.W."/>
            <person name="Fauchery L."/>
            <person name="Girlanda M."/>
            <person name="Hayes R."/>
            <person name="Keri Z."/>
            <person name="Labutti K."/>
            <person name="Lipzen A."/>
            <person name="Lombard V."/>
            <person name="Magnuson J."/>
            <person name="Maillard F."/>
            <person name="Morin E."/>
            <person name="Murat C."/>
            <person name="Nolan M."/>
            <person name="Ohm R."/>
            <person name="Pangilinan J."/>
            <person name="Pereira M."/>
            <person name="Perotto S."/>
            <person name="Peter M."/>
            <person name="Riley R."/>
            <person name="Sitrit Y."/>
            <person name="Stielow B."/>
            <person name="Szollosi G."/>
            <person name="Zifcakova L."/>
            <person name="Stursova M."/>
            <person name="Spatafora J.W."/>
            <person name="Tedersoo L."/>
            <person name="Vaario L.-M."/>
            <person name="Yamada A."/>
            <person name="Yan M."/>
            <person name="Wang P."/>
            <person name="Xu J."/>
            <person name="Bruns T."/>
            <person name="Baldrian P."/>
            <person name="Vilgalys R."/>
            <person name="Henrissat B."/>
            <person name="Grigoriev I.V."/>
            <person name="Hibbett D."/>
            <person name="Nagy L.G."/>
            <person name="Martin F.M."/>
        </authorList>
    </citation>
    <scope>NUCLEOTIDE SEQUENCE</scope>
    <source>
        <strain evidence="1">P2</strain>
    </source>
</reference>
<keyword evidence="2" id="KW-1185">Reference proteome</keyword>
<evidence type="ECO:0000313" key="1">
    <source>
        <dbReference type="EMBL" id="KAF9647131.1"/>
    </source>
</evidence>
<protein>
    <submittedName>
        <fullName evidence="1">Uncharacterized protein</fullName>
    </submittedName>
</protein>
<comment type="caution">
    <text evidence="1">The sequence shown here is derived from an EMBL/GenBank/DDBJ whole genome shotgun (WGS) entry which is preliminary data.</text>
</comment>
<reference evidence="1" key="2">
    <citation type="journal article" date="2020" name="Nat. Commun.">
        <title>Large-scale genome sequencing of mycorrhizal fungi provides insights into the early evolution of symbiotic traits.</title>
        <authorList>
            <person name="Miyauchi S."/>
            <person name="Kiss E."/>
            <person name="Kuo A."/>
            <person name="Drula E."/>
            <person name="Kohler A."/>
            <person name="Sanchez-Garcia M."/>
            <person name="Morin E."/>
            <person name="Andreopoulos B."/>
            <person name="Barry K.W."/>
            <person name="Bonito G."/>
            <person name="Buee M."/>
            <person name="Carver A."/>
            <person name="Chen C."/>
            <person name="Cichocki N."/>
            <person name="Clum A."/>
            <person name="Culley D."/>
            <person name="Crous P.W."/>
            <person name="Fauchery L."/>
            <person name="Girlanda M."/>
            <person name="Hayes R.D."/>
            <person name="Keri Z."/>
            <person name="LaButti K."/>
            <person name="Lipzen A."/>
            <person name="Lombard V."/>
            <person name="Magnuson J."/>
            <person name="Maillard F."/>
            <person name="Murat C."/>
            <person name="Nolan M."/>
            <person name="Ohm R.A."/>
            <person name="Pangilinan J."/>
            <person name="Pereira M.F."/>
            <person name="Perotto S."/>
            <person name="Peter M."/>
            <person name="Pfister S."/>
            <person name="Riley R."/>
            <person name="Sitrit Y."/>
            <person name="Stielow J.B."/>
            <person name="Szollosi G."/>
            <person name="Zifcakova L."/>
            <person name="Stursova M."/>
            <person name="Spatafora J.W."/>
            <person name="Tedersoo L."/>
            <person name="Vaario L.M."/>
            <person name="Yamada A."/>
            <person name="Yan M."/>
            <person name="Wang P."/>
            <person name="Xu J."/>
            <person name="Bruns T."/>
            <person name="Baldrian P."/>
            <person name="Vilgalys R."/>
            <person name="Dunand C."/>
            <person name="Henrissat B."/>
            <person name="Grigoriev I.V."/>
            <person name="Hibbett D."/>
            <person name="Nagy L.G."/>
            <person name="Martin F.M."/>
        </authorList>
    </citation>
    <scope>NUCLEOTIDE SEQUENCE</scope>
    <source>
        <strain evidence="1">P2</strain>
    </source>
</reference>
<dbReference type="EMBL" id="MU118040">
    <property type="protein sequence ID" value="KAF9647131.1"/>
    <property type="molecule type" value="Genomic_DNA"/>
</dbReference>
<evidence type="ECO:0000313" key="2">
    <source>
        <dbReference type="Proteomes" id="UP000886501"/>
    </source>
</evidence>
<sequence>MTDSTPGVATKRKNTGDDRDKSRRFRSDGTSIWTKPVVSGPGVWVSCTKGKEKQAVGEVYQVFESIASDIWPEAASDEGGKANDSDEAENGGDFEAQVAKELASIKRPRKEQRFANCQTSTPCVIFISCRPPVEPVKLVLRYLDNIRETGVTQTRYISRLTPISNSCITALPEIKHLVRKTMEEFISSLGDDVTLSYKIELRIRNHSTLTRQSLIEAVADSVPKQLKVDLEAPEIFVLVEVFKSTCGVSVVRDYYRLKRFNVLEVANEGRREDAEVG</sequence>